<organism evidence="1 2">
    <name type="scientific">Chitiniphilus shinanonensis</name>
    <dbReference type="NCBI Taxonomy" id="553088"/>
    <lineage>
        <taxon>Bacteria</taxon>
        <taxon>Pseudomonadati</taxon>
        <taxon>Pseudomonadota</taxon>
        <taxon>Betaproteobacteria</taxon>
        <taxon>Neisseriales</taxon>
        <taxon>Chitinibacteraceae</taxon>
        <taxon>Chitiniphilus</taxon>
    </lineage>
</organism>
<gene>
    <name evidence="1" type="ORF">GCM10007860_03500</name>
</gene>
<dbReference type="SUPFAM" id="SSF49452">
    <property type="entry name" value="Starch-binding domain-like"/>
    <property type="match status" value="1"/>
</dbReference>
<name>A0ABQ6BP27_9NEIS</name>
<evidence type="ECO:0000313" key="1">
    <source>
        <dbReference type="EMBL" id="GLS03207.1"/>
    </source>
</evidence>
<accession>A0ABQ6BP27</accession>
<dbReference type="Gene3D" id="2.60.40.1120">
    <property type="entry name" value="Carboxypeptidase-like, regulatory domain"/>
    <property type="match status" value="1"/>
</dbReference>
<evidence type="ECO:0000313" key="2">
    <source>
        <dbReference type="Proteomes" id="UP001156836"/>
    </source>
</evidence>
<comment type="caution">
    <text evidence="1">The sequence shown here is derived from an EMBL/GenBank/DDBJ whole genome shotgun (WGS) entry which is preliminary data.</text>
</comment>
<dbReference type="EMBL" id="BSOZ01000003">
    <property type="protein sequence ID" value="GLS03207.1"/>
    <property type="molecule type" value="Genomic_DNA"/>
</dbReference>
<sequence>MDEPLTKPSEVVLARSAKRRQYKVYGKFARRSQEGFVGGSMEDNQMKQIRNLGIYGALCLALSAPLFAADATAQPNFVTGGVGDEELASLNAVKPQYNVRLLLTQKDGAYVAGVPVTVVDRKGTTILESESKGPYFFVQLPDGNYRISATYEGKTLARTVSVKGNAARNVHFAW</sequence>
<evidence type="ECO:0008006" key="3">
    <source>
        <dbReference type="Google" id="ProtNLM"/>
    </source>
</evidence>
<dbReference type="RefSeq" id="WP_157236047.1">
    <property type="nucleotide sequence ID" value="NZ_BSOZ01000003.1"/>
</dbReference>
<reference evidence="2" key="1">
    <citation type="journal article" date="2019" name="Int. J. Syst. Evol. Microbiol.">
        <title>The Global Catalogue of Microorganisms (GCM) 10K type strain sequencing project: providing services to taxonomists for standard genome sequencing and annotation.</title>
        <authorList>
            <consortium name="The Broad Institute Genomics Platform"/>
            <consortium name="The Broad Institute Genome Sequencing Center for Infectious Disease"/>
            <person name="Wu L."/>
            <person name="Ma J."/>
        </authorList>
    </citation>
    <scope>NUCLEOTIDE SEQUENCE [LARGE SCALE GENOMIC DNA]</scope>
    <source>
        <strain evidence="2">NBRC 104970</strain>
    </source>
</reference>
<dbReference type="Proteomes" id="UP001156836">
    <property type="component" value="Unassembled WGS sequence"/>
</dbReference>
<proteinExistence type="predicted"/>
<dbReference type="InterPro" id="IPR013784">
    <property type="entry name" value="Carb-bd-like_fold"/>
</dbReference>
<keyword evidence="2" id="KW-1185">Reference proteome</keyword>
<protein>
    <recommendedName>
        <fullName evidence="3">Carboxypeptidase regulatory-like domain-containing protein</fullName>
    </recommendedName>
</protein>